<feature type="region of interest" description="Disordered" evidence="1">
    <location>
        <begin position="482"/>
        <end position="504"/>
    </location>
</feature>
<feature type="region of interest" description="Disordered" evidence="1">
    <location>
        <begin position="1"/>
        <end position="28"/>
    </location>
</feature>
<gene>
    <name evidence="2" type="ORF">KC19_1G108800</name>
</gene>
<dbReference type="Proteomes" id="UP000822688">
    <property type="component" value="Chromosome 1"/>
</dbReference>
<evidence type="ECO:0000313" key="3">
    <source>
        <dbReference type="Proteomes" id="UP000822688"/>
    </source>
</evidence>
<dbReference type="EMBL" id="CM026421">
    <property type="protein sequence ID" value="KAG0590552.1"/>
    <property type="molecule type" value="Genomic_DNA"/>
</dbReference>
<organism evidence="2 3">
    <name type="scientific">Ceratodon purpureus</name>
    <name type="common">Fire moss</name>
    <name type="synonym">Dicranum purpureum</name>
    <dbReference type="NCBI Taxonomy" id="3225"/>
    <lineage>
        <taxon>Eukaryota</taxon>
        <taxon>Viridiplantae</taxon>
        <taxon>Streptophyta</taxon>
        <taxon>Embryophyta</taxon>
        <taxon>Bryophyta</taxon>
        <taxon>Bryophytina</taxon>
        <taxon>Bryopsida</taxon>
        <taxon>Dicranidae</taxon>
        <taxon>Pseudoditrichales</taxon>
        <taxon>Ditrichaceae</taxon>
        <taxon>Ceratodon</taxon>
    </lineage>
</organism>
<evidence type="ECO:0000313" key="2">
    <source>
        <dbReference type="EMBL" id="KAG0590552.1"/>
    </source>
</evidence>
<keyword evidence="3" id="KW-1185">Reference proteome</keyword>
<reference evidence="2" key="1">
    <citation type="submission" date="2020-06" db="EMBL/GenBank/DDBJ databases">
        <title>WGS assembly of Ceratodon purpureus strain R40.</title>
        <authorList>
            <person name="Carey S.B."/>
            <person name="Jenkins J."/>
            <person name="Shu S."/>
            <person name="Lovell J.T."/>
            <person name="Sreedasyam A."/>
            <person name="Maumus F."/>
            <person name="Tiley G.P."/>
            <person name="Fernandez-Pozo N."/>
            <person name="Barry K."/>
            <person name="Chen C."/>
            <person name="Wang M."/>
            <person name="Lipzen A."/>
            <person name="Daum C."/>
            <person name="Saski C.A."/>
            <person name="Payton A.C."/>
            <person name="Mcbreen J.C."/>
            <person name="Conrad R.E."/>
            <person name="Kollar L.M."/>
            <person name="Olsson S."/>
            <person name="Huttunen S."/>
            <person name="Landis J.B."/>
            <person name="Wickett N.J."/>
            <person name="Johnson M.G."/>
            <person name="Rensing S.A."/>
            <person name="Grimwood J."/>
            <person name="Schmutz J."/>
            <person name="Mcdaniel S.F."/>
        </authorList>
    </citation>
    <scope>NUCLEOTIDE SEQUENCE</scope>
    <source>
        <strain evidence="2">R40</strain>
    </source>
</reference>
<name>A0A8T0J5P1_CERPU</name>
<feature type="compositionally biased region" description="Basic residues" evidence="1">
    <location>
        <begin position="491"/>
        <end position="504"/>
    </location>
</feature>
<evidence type="ECO:0000256" key="1">
    <source>
        <dbReference type="SAM" id="MobiDB-lite"/>
    </source>
</evidence>
<protein>
    <submittedName>
        <fullName evidence="2">Uncharacterized protein</fullName>
    </submittedName>
</protein>
<feature type="compositionally biased region" description="Basic and acidic residues" evidence="1">
    <location>
        <begin position="1"/>
        <end position="17"/>
    </location>
</feature>
<proteinExistence type="predicted"/>
<sequence length="504" mass="54862">MPEYMSHERDRVEDFERNAPALPSGRGKGGVFLNRNGKSYTVNIRPRRWNDKNKPSQLWKGKIASYGLAQYYADAMFHYCGKSRFHFKNVDFIFPTLECIGISTPERLTTTEQSLKYVESIAGKDFVRQREDFVAKVTSVIESAGFILQGERFLNSREEPAGSTEKIATLTETATAAVAIEEAATSSEEAAMPGDEAVTFKEVTATPAEEEAAGLCSAALCGEEAMAFPAVEAAITEDSDDRADRETPIEEGDIEEDEVALYMTNGLIRGSASSQLTVAGFQLNLETRNPPVPDKLLESVEQSLEPIYRMDDCPVAREEGWNMAIDGLSKPSAMGGTLSSAAGSSTAAVVSTSNVSPNVYIPPTVFEGVSFIPGTNFVLVVPGEHVLSPFIARANSEEKPSMQLATTLHVQAFSVDPPSGCTPLSCQPSVIPVSRRPEVKTVSPMQLCELNYRTSVEKVQVQPSLVPTANRLSGRNGSFARTTVHTTAKSKAQRKNAKRQRIRD</sequence>
<comment type="caution">
    <text evidence="2">The sequence shown here is derived from an EMBL/GenBank/DDBJ whole genome shotgun (WGS) entry which is preliminary data.</text>
</comment>
<dbReference type="AlphaFoldDB" id="A0A8T0J5P1"/>
<accession>A0A8T0J5P1</accession>